<dbReference type="PANTHER" id="PTHR42693:SF43">
    <property type="entry name" value="BLL2667 PROTEIN"/>
    <property type="match status" value="1"/>
</dbReference>
<dbReference type="Gene3D" id="3.30.1120.10">
    <property type="match status" value="1"/>
</dbReference>
<sequence>MSGQTDIQRSILPIPDRRSTIVTTFDAKDPDTAFPPITPLRPPAGAPNVLVILLDDVGFGASSAFGGPIAMPNAERLAKTGLRYTRFHTTAMCSPTRAALLSGRNHQTVGMGGITEMATSSPAATSIRPNTCAPLAEILKLNGYSTAQFGKCHEVPVWETGPTGPFDHWPAPGGGFEYFYGFLGAETNQYYPAIYENTVPIEPERTPEEGYHFMEDMTDKAIGWIQTEKAMTPDKPFFVYFAPGATHAPHHVPKEWADKYKGAFDDGWDALRERTFAKQKDMGIVPEGTDLAARDAVMPAWDDMPEELLPVLRRQMEVYAGYLEYADHYVGQVLDTLEQLDILDDTLIYYIIGDNGASPEGTLQGTFSELISINYRGDIETPEFLASKIDDLGGPDAYNHYALGWAHAMCTPLQWTKQIASHWGGTRNATIMHWPTRIAPETSTPGGGIREQFTHVIDVAATVLDAAGIPEPSTVNGITQEPLHGISMLYTIDDADAAEQHHTQYFELLGNRGIYHKGWSAVTIHRYPGLPGITQMTQGFDEDRWELYDGSTDWSQAHDVAADHPDKLAELQRLFLLQADRYGVFPLDDRKAERLNATIAGRPELIRGTSQTLFPSMRRLAENTVLNIKNRSYSVTSEIAIPEEGVAGTIVAQGGRFGGWALYAVDNVLSYCYNTLGVDWYTTRATSPLPAGTHQVRAEFAYDGGGLGKGGGVTLFVDGTPVGSGRVEQTHPFIFSGDETTDVGAETATTVSGDYDARDSRFTGRIAWVRLDAGDDSHDHLIDPEYVYHVALRRQ</sequence>
<evidence type="ECO:0000313" key="3">
    <source>
        <dbReference type="EMBL" id="MDL9981305.1"/>
    </source>
</evidence>
<dbReference type="CDD" id="cd16025">
    <property type="entry name" value="PAS_like"/>
    <property type="match status" value="1"/>
</dbReference>
<keyword evidence="4" id="KW-1185">Reference proteome</keyword>
<dbReference type="Pfam" id="PF00884">
    <property type="entry name" value="Sulfatase"/>
    <property type="match status" value="1"/>
</dbReference>
<proteinExistence type="inferred from homology"/>
<organism evidence="3 4">
    <name type="scientific">Microbacterium candidum</name>
    <dbReference type="NCBI Taxonomy" id="3041922"/>
    <lineage>
        <taxon>Bacteria</taxon>
        <taxon>Bacillati</taxon>
        <taxon>Actinomycetota</taxon>
        <taxon>Actinomycetes</taxon>
        <taxon>Micrococcales</taxon>
        <taxon>Microbacteriaceae</taxon>
        <taxon>Microbacterium</taxon>
    </lineage>
</organism>
<evidence type="ECO:0000256" key="1">
    <source>
        <dbReference type="ARBA" id="ARBA00008779"/>
    </source>
</evidence>
<dbReference type="SUPFAM" id="SSF53649">
    <property type="entry name" value="Alkaline phosphatase-like"/>
    <property type="match status" value="1"/>
</dbReference>
<dbReference type="SUPFAM" id="SSF49899">
    <property type="entry name" value="Concanavalin A-like lectins/glucanases"/>
    <property type="match status" value="1"/>
</dbReference>
<dbReference type="InterPro" id="IPR050738">
    <property type="entry name" value="Sulfatase"/>
</dbReference>
<comment type="caution">
    <text evidence="3">The sequence shown here is derived from an EMBL/GenBank/DDBJ whole genome shotgun (WGS) entry which is preliminary data.</text>
</comment>
<feature type="domain" description="Sulfatase N-terminal" evidence="2">
    <location>
        <begin position="47"/>
        <end position="469"/>
    </location>
</feature>
<reference evidence="3 4" key="1">
    <citation type="submission" date="2023-06" db="EMBL/GenBank/DDBJ databases">
        <title>Microbacterium sp. nov., isolated from a waste landfill.</title>
        <authorList>
            <person name="Wen W."/>
        </authorList>
    </citation>
    <scope>NUCLEOTIDE SEQUENCE [LARGE SCALE GENOMIC DNA]</scope>
    <source>
        <strain evidence="3 4">ASV49</strain>
    </source>
</reference>
<accession>A0ABT7N3N0</accession>
<dbReference type="Proteomes" id="UP001235064">
    <property type="component" value="Unassembled WGS sequence"/>
</dbReference>
<evidence type="ECO:0000313" key="4">
    <source>
        <dbReference type="Proteomes" id="UP001235064"/>
    </source>
</evidence>
<dbReference type="InterPro" id="IPR000917">
    <property type="entry name" value="Sulfatase_N"/>
</dbReference>
<dbReference type="GO" id="GO:0016787">
    <property type="term" value="F:hydrolase activity"/>
    <property type="evidence" value="ECO:0007669"/>
    <property type="project" value="UniProtKB-KW"/>
</dbReference>
<comment type="similarity">
    <text evidence="1">Belongs to the sulfatase family.</text>
</comment>
<dbReference type="Gene3D" id="3.40.720.10">
    <property type="entry name" value="Alkaline Phosphatase, subunit A"/>
    <property type="match status" value="1"/>
</dbReference>
<protein>
    <submittedName>
        <fullName evidence="3">Arylsulfatase</fullName>
        <ecNumber evidence="3">3.1.6.-</ecNumber>
    </submittedName>
</protein>
<evidence type="ECO:0000259" key="2">
    <source>
        <dbReference type="Pfam" id="PF00884"/>
    </source>
</evidence>
<dbReference type="InterPro" id="IPR017850">
    <property type="entry name" value="Alkaline_phosphatase_core_sf"/>
</dbReference>
<dbReference type="PANTHER" id="PTHR42693">
    <property type="entry name" value="ARYLSULFATASE FAMILY MEMBER"/>
    <property type="match status" value="1"/>
</dbReference>
<dbReference type="EC" id="3.1.6.-" evidence="3"/>
<name>A0ABT7N3N0_9MICO</name>
<dbReference type="RefSeq" id="WP_286290381.1">
    <property type="nucleotide sequence ID" value="NZ_JASXSZ010000007.1"/>
</dbReference>
<dbReference type="InterPro" id="IPR013320">
    <property type="entry name" value="ConA-like_dom_sf"/>
</dbReference>
<dbReference type="EMBL" id="JASXSZ010000007">
    <property type="protein sequence ID" value="MDL9981305.1"/>
    <property type="molecule type" value="Genomic_DNA"/>
</dbReference>
<gene>
    <name evidence="3" type="ORF">QSV35_18395</name>
</gene>
<keyword evidence="3" id="KW-0378">Hydrolase</keyword>